<evidence type="ECO:0000256" key="1">
    <source>
        <dbReference type="ARBA" id="ARBA00022679"/>
    </source>
</evidence>
<proteinExistence type="predicted"/>
<dbReference type="SUPFAM" id="SSF55729">
    <property type="entry name" value="Acyl-CoA N-acyltransferases (Nat)"/>
    <property type="match status" value="1"/>
</dbReference>
<dbReference type="Gene3D" id="3.40.630.30">
    <property type="match status" value="1"/>
</dbReference>
<dbReference type="Pfam" id="PF00583">
    <property type="entry name" value="Acetyltransf_1"/>
    <property type="match status" value="1"/>
</dbReference>
<comment type="caution">
    <text evidence="4">The sequence shown here is derived from an EMBL/GenBank/DDBJ whole genome shotgun (WGS) entry which is preliminary data.</text>
</comment>
<keyword evidence="2" id="KW-0012">Acyltransferase</keyword>
<dbReference type="AlphaFoldDB" id="A0A7W8D0E1"/>
<dbReference type="RefSeq" id="WP_183375322.1">
    <property type="nucleotide sequence ID" value="NZ_JACHHD010000008.1"/>
</dbReference>
<evidence type="ECO:0000259" key="3">
    <source>
        <dbReference type="PROSITE" id="PS51186"/>
    </source>
</evidence>
<dbReference type="EMBL" id="JACHHD010000008">
    <property type="protein sequence ID" value="MBB5184918.1"/>
    <property type="molecule type" value="Genomic_DNA"/>
</dbReference>
<organism evidence="4 5">
    <name type="scientific">Faecalicoccus acidiformans</name>
    <dbReference type="NCBI Taxonomy" id="915173"/>
    <lineage>
        <taxon>Bacteria</taxon>
        <taxon>Bacillati</taxon>
        <taxon>Bacillota</taxon>
        <taxon>Erysipelotrichia</taxon>
        <taxon>Erysipelotrichales</taxon>
        <taxon>Erysipelotrichaceae</taxon>
        <taxon>Faecalicoccus</taxon>
    </lineage>
</organism>
<dbReference type="GO" id="GO:0016747">
    <property type="term" value="F:acyltransferase activity, transferring groups other than amino-acyl groups"/>
    <property type="evidence" value="ECO:0007669"/>
    <property type="project" value="InterPro"/>
</dbReference>
<dbReference type="InterPro" id="IPR050680">
    <property type="entry name" value="YpeA/RimI_acetyltransf"/>
</dbReference>
<dbReference type="PROSITE" id="PS51186">
    <property type="entry name" value="GNAT"/>
    <property type="match status" value="1"/>
</dbReference>
<protein>
    <submittedName>
        <fullName evidence="4">N-acetylglutamate synthase-like GNAT family acetyltransferase</fullName>
    </submittedName>
</protein>
<dbReference type="CDD" id="cd04301">
    <property type="entry name" value="NAT_SF"/>
    <property type="match status" value="1"/>
</dbReference>
<dbReference type="InterPro" id="IPR000182">
    <property type="entry name" value="GNAT_dom"/>
</dbReference>
<keyword evidence="1 4" id="KW-0808">Transferase</keyword>
<name>A0A7W8D0E1_9FIRM</name>
<dbReference type="PANTHER" id="PTHR43420:SF12">
    <property type="entry name" value="N-ACETYLTRANSFERASE DOMAIN-CONTAINING PROTEIN"/>
    <property type="match status" value="1"/>
</dbReference>
<dbReference type="InterPro" id="IPR016181">
    <property type="entry name" value="Acyl_CoA_acyltransferase"/>
</dbReference>
<dbReference type="PANTHER" id="PTHR43420">
    <property type="entry name" value="ACETYLTRANSFERASE"/>
    <property type="match status" value="1"/>
</dbReference>
<feature type="domain" description="N-acetyltransferase" evidence="3">
    <location>
        <begin position="1"/>
        <end position="115"/>
    </location>
</feature>
<accession>A0A7W8D0E1</accession>
<evidence type="ECO:0000256" key="2">
    <source>
        <dbReference type="ARBA" id="ARBA00023315"/>
    </source>
</evidence>
<reference evidence="4 5" key="1">
    <citation type="submission" date="2020-08" db="EMBL/GenBank/DDBJ databases">
        <title>Genomic Encyclopedia of Type Strains, Phase IV (KMG-IV): sequencing the most valuable type-strain genomes for metagenomic binning, comparative biology and taxonomic classification.</title>
        <authorList>
            <person name="Goeker M."/>
        </authorList>
    </citation>
    <scope>NUCLEOTIDE SEQUENCE [LARGE SCALE GENOMIC DNA]</scope>
    <source>
        <strain evidence="4 5">DSM 26963</strain>
    </source>
</reference>
<evidence type="ECO:0000313" key="4">
    <source>
        <dbReference type="EMBL" id="MBB5184918.1"/>
    </source>
</evidence>
<dbReference type="Proteomes" id="UP000521313">
    <property type="component" value="Unassembled WGS sequence"/>
</dbReference>
<evidence type="ECO:0000313" key="5">
    <source>
        <dbReference type="Proteomes" id="UP000521313"/>
    </source>
</evidence>
<gene>
    <name evidence="4" type="ORF">HNQ43_000965</name>
</gene>
<sequence length="115" mass="13195">MLDHIEDYIQTGAGIYVALYKNQVISTCMIVPKGADTWEICKFATDEHYERNGAGSLIFEKCLDYAKIHHAKKIIIVTNTILDSAMHLYTKFGFQPVPIDNMEYNRVNIQLKLKL</sequence>